<keyword evidence="2" id="KW-1185">Reference proteome</keyword>
<evidence type="ECO:0000313" key="1">
    <source>
        <dbReference type="EMBL" id="EKO51329.1"/>
    </source>
</evidence>
<gene>
    <name evidence="1" type="ORF">LEP1GSC131_2097</name>
</gene>
<organism evidence="1 2">
    <name type="scientific">Leptospira kirschneri str. 200802841</name>
    <dbReference type="NCBI Taxonomy" id="1193047"/>
    <lineage>
        <taxon>Bacteria</taxon>
        <taxon>Pseudomonadati</taxon>
        <taxon>Spirochaetota</taxon>
        <taxon>Spirochaetia</taxon>
        <taxon>Leptospirales</taxon>
        <taxon>Leptospiraceae</taxon>
        <taxon>Leptospira</taxon>
    </lineage>
</organism>
<protein>
    <submittedName>
        <fullName evidence="1">Uncharacterized protein</fullName>
    </submittedName>
</protein>
<comment type="caution">
    <text evidence="1">The sequence shown here is derived from an EMBL/GenBank/DDBJ whole genome shotgun (WGS) entry which is preliminary data.</text>
</comment>
<dbReference type="AlphaFoldDB" id="A0A828Y7H4"/>
<proteinExistence type="predicted"/>
<sequence>MNPIDFPRSNFTRKTILENPFPFELKTKTKNSKNRFYDLIRFLLKHQFNFQTKIFTFRRNISIYNFQKIRLFGLIFLLSFQQYKSA</sequence>
<accession>A0A828Y7H4</accession>
<dbReference type="Proteomes" id="UP000006339">
    <property type="component" value="Unassembled WGS sequence"/>
</dbReference>
<reference evidence="1" key="1">
    <citation type="submission" date="2012-10" db="EMBL/GenBank/DDBJ databases">
        <authorList>
            <person name="Harkins D.M."/>
            <person name="Durkin A.S."/>
            <person name="Brinkac L.M."/>
            <person name="Selengut J.D."/>
            <person name="Sanka R."/>
            <person name="DePew J."/>
            <person name="Purushe J."/>
            <person name="Picardeau M."/>
            <person name="Werts C."/>
            <person name="Goarant C."/>
            <person name="Vinetz J.M."/>
            <person name="Sutton G.G."/>
            <person name="Nelson W.C."/>
            <person name="Fouts D.E."/>
        </authorList>
    </citation>
    <scope>NUCLEOTIDE SEQUENCE [LARGE SCALE GENOMIC DNA]</scope>
    <source>
        <strain evidence="1">200802841</strain>
    </source>
</reference>
<evidence type="ECO:0000313" key="2">
    <source>
        <dbReference type="Proteomes" id="UP000006339"/>
    </source>
</evidence>
<dbReference type="EMBL" id="AKWH02000041">
    <property type="protein sequence ID" value="EKO51329.1"/>
    <property type="molecule type" value="Genomic_DNA"/>
</dbReference>
<name>A0A828Y7H4_9LEPT</name>